<dbReference type="GO" id="GO:0043041">
    <property type="term" value="P:amino acid activation for nonribosomal peptide biosynthetic process"/>
    <property type="evidence" value="ECO:0007669"/>
    <property type="project" value="TreeGrafter"/>
</dbReference>
<dbReference type="GO" id="GO:0044550">
    <property type="term" value="P:secondary metabolite biosynthetic process"/>
    <property type="evidence" value="ECO:0007669"/>
    <property type="project" value="TreeGrafter"/>
</dbReference>
<dbReference type="Pfam" id="PF13193">
    <property type="entry name" value="AMP-binding_C"/>
    <property type="match status" value="1"/>
</dbReference>
<dbReference type="InterPro" id="IPR010071">
    <property type="entry name" value="AA_adenyl_dom"/>
</dbReference>
<dbReference type="InterPro" id="IPR001242">
    <property type="entry name" value="Condensation_dom"/>
</dbReference>
<dbReference type="InterPro" id="IPR042099">
    <property type="entry name" value="ANL_N_sf"/>
</dbReference>
<dbReference type="InterPro" id="IPR000873">
    <property type="entry name" value="AMP-dep_synth/lig_dom"/>
</dbReference>
<dbReference type="PANTHER" id="PTHR45527:SF1">
    <property type="entry name" value="FATTY ACID SYNTHASE"/>
    <property type="match status" value="1"/>
</dbReference>
<dbReference type="InterPro" id="IPR045851">
    <property type="entry name" value="AMP-bd_C_sf"/>
</dbReference>
<dbReference type="PROSITE" id="PS50075">
    <property type="entry name" value="CARRIER"/>
    <property type="match status" value="1"/>
</dbReference>
<dbReference type="Gene3D" id="3.30.559.10">
    <property type="entry name" value="Chloramphenicol acetyltransferase-like domain"/>
    <property type="match status" value="1"/>
</dbReference>
<gene>
    <name evidence="5" type="ORF">IWQ62_004896</name>
</gene>
<dbReference type="NCBIfam" id="TIGR01733">
    <property type="entry name" value="AA-adenyl-dom"/>
    <property type="match status" value="1"/>
</dbReference>
<comment type="caution">
    <text evidence="5">The sequence shown here is derived from an EMBL/GenBank/DDBJ whole genome shotgun (WGS) entry which is preliminary data.</text>
</comment>
<dbReference type="SUPFAM" id="SSF52777">
    <property type="entry name" value="CoA-dependent acyltransferases"/>
    <property type="match status" value="3"/>
</dbReference>
<dbReference type="EMBL" id="JANBPY010001788">
    <property type="protein sequence ID" value="KAJ1958458.1"/>
    <property type="molecule type" value="Genomic_DNA"/>
</dbReference>
<dbReference type="GO" id="GO:0005737">
    <property type="term" value="C:cytoplasm"/>
    <property type="evidence" value="ECO:0007669"/>
    <property type="project" value="TreeGrafter"/>
</dbReference>
<proteinExistence type="predicted"/>
<evidence type="ECO:0000256" key="1">
    <source>
        <dbReference type="ARBA" id="ARBA00022450"/>
    </source>
</evidence>
<evidence type="ECO:0000259" key="4">
    <source>
        <dbReference type="PROSITE" id="PS50075"/>
    </source>
</evidence>
<protein>
    <recommendedName>
        <fullName evidence="4">Carrier domain-containing protein</fullName>
    </recommendedName>
</protein>
<dbReference type="Pfam" id="PF00501">
    <property type="entry name" value="AMP-binding"/>
    <property type="match status" value="1"/>
</dbReference>
<sequence>GSIRTHGYDCYPLGDVQKWSGFPANQEMFNTLLVVENLPYQSDGGLDLQMESVFNTTEYPLSVVVYPAQDQLEISMNYHTSKFTAMFVQQMLYDFVYILRSLLLDTSKSLVDLSVHFPELHSFVHNPADYPARHAHYYVEQQIQNNPDHQALYDLSTDQGFTYEQLDTMSHYVAYMLLKAVESKSVKADQIVGIVARNTPGLVVAQLAVWKLGLAFVVIDPEYPVDRIEFIMADTQGIAWIGYGREPPCSVQVNSPWIPLEGFTECLLSIDPLHHLPKITIDPHDLAYVIYTSGSTGQPKGVLVNHSSFANFMYGYQLSVLDITSESKSPTLLAPTFDGSIGEIWTTLSFGGMVLLTDNRDNFKRVLKIATRVCATPSLLSYFDPHEFSNLKQVVMGGEPTELALIRKWQKSGIPQVVNGYGPSETTIVSHFKIYDQCSTSEVVSVGQPLPGYKGVILDSWMIPTPVGVVGELWIGGRGLARGYLHREDLTRERFVDTPMWGRLYRTGDLARWLPNGDVEILGRADNQVKVRGFRVELEEVERVILASVPDISRVCIAYDYEMKILVGFVTPEDANVDQVLNELHDRVPHYMVPNSIVPVPHFPLSHNGKTDRKALLALPRRNNVEQNAHIFTPMETKLVTVLADVLKVNPAVVSPPKDTFFTLGGNSISAMHFVARCKNNGIHIDLVDINRRTTIAALAKHAREGSDEPVADIQSTEFTHGSFSLTPTQRSYFSSDLADPHQWPLPLLMKVTPPRNLQVWRDIVTSLVSHHDMMRARFEQVDGEWCGRVLPIEGDPVKVIELTLTNDTSYIEAIAEINRAMNFTTGPIYLAYVLNYQGTQYFYLALHHLITDNMSMNLLTGNIRTLLSGQPLPEKTLSYALWSQNLDALRQGISLDAYELPNEDELVLPLVDVDQMPHSGPICPQVLSSNLDLTTTLALEQFGHLDISVEDIILTGLLLAYTDVFNCSSIPLQYTSHGRNALGNPWDVSHTVGFFVNLCPMILRRKENDDLASTLNGVQSVLRGVSDFAVKYMLSGQTMKSPIAYNFLGKHNISDSAGAKDVEMLDIALSDEFQRQRVNMDPMPLVFLPKYTGECLTLLILYESRLPSVKYMPTVLQKWEEGVRRIVHHLKSQE</sequence>
<evidence type="ECO:0000313" key="5">
    <source>
        <dbReference type="EMBL" id="KAJ1958458.1"/>
    </source>
</evidence>
<dbReference type="PROSITE" id="PS00455">
    <property type="entry name" value="AMP_BINDING"/>
    <property type="match status" value="1"/>
</dbReference>
<dbReference type="OrthoDB" id="329835at2759"/>
<dbReference type="Gene3D" id="3.30.300.30">
    <property type="match status" value="1"/>
</dbReference>
<dbReference type="SUPFAM" id="SSF47336">
    <property type="entry name" value="ACP-like"/>
    <property type="match status" value="1"/>
</dbReference>
<evidence type="ECO:0000256" key="3">
    <source>
        <dbReference type="ARBA" id="ARBA00022598"/>
    </source>
</evidence>
<keyword evidence="1" id="KW-0596">Phosphopantetheine</keyword>
<dbReference type="SUPFAM" id="SSF56801">
    <property type="entry name" value="Acetyl-CoA synthetase-like"/>
    <property type="match status" value="1"/>
</dbReference>
<dbReference type="Gene3D" id="1.10.1200.10">
    <property type="entry name" value="ACP-like"/>
    <property type="match status" value="1"/>
</dbReference>
<dbReference type="InterPro" id="IPR023213">
    <property type="entry name" value="CAT-like_dom_sf"/>
</dbReference>
<dbReference type="InterPro" id="IPR025110">
    <property type="entry name" value="AMP-bd_C"/>
</dbReference>
<reference evidence="5" key="1">
    <citation type="submission" date="2022-07" db="EMBL/GenBank/DDBJ databases">
        <title>Phylogenomic reconstructions and comparative analyses of Kickxellomycotina fungi.</title>
        <authorList>
            <person name="Reynolds N.K."/>
            <person name="Stajich J.E."/>
            <person name="Barry K."/>
            <person name="Grigoriev I.V."/>
            <person name="Crous P."/>
            <person name="Smith M.E."/>
        </authorList>
    </citation>
    <scope>NUCLEOTIDE SEQUENCE</scope>
    <source>
        <strain evidence="5">RSA 1196</strain>
    </source>
</reference>
<keyword evidence="3" id="KW-0436">Ligase</keyword>
<dbReference type="Gene3D" id="3.30.559.30">
    <property type="entry name" value="Nonribosomal peptide synthetase, condensation domain"/>
    <property type="match status" value="2"/>
</dbReference>
<dbReference type="InterPro" id="IPR009081">
    <property type="entry name" value="PP-bd_ACP"/>
</dbReference>
<organism evidence="5 6">
    <name type="scientific">Dispira parvispora</name>
    <dbReference type="NCBI Taxonomy" id="1520584"/>
    <lineage>
        <taxon>Eukaryota</taxon>
        <taxon>Fungi</taxon>
        <taxon>Fungi incertae sedis</taxon>
        <taxon>Zoopagomycota</taxon>
        <taxon>Kickxellomycotina</taxon>
        <taxon>Dimargaritomycetes</taxon>
        <taxon>Dimargaritales</taxon>
        <taxon>Dimargaritaceae</taxon>
        <taxon>Dispira</taxon>
    </lineage>
</organism>
<feature type="non-terminal residue" evidence="5">
    <location>
        <position position="1"/>
    </location>
</feature>
<dbReference type="InterPro" id="IPR036736">
    <property type="entry name" value="ACP-like_sf"/>
</dbReference>
<evidence type="ECO:0000313" key="6">
    <source>
        <dbReference type="Proteomes" id="UP001150925"/>
    </source>
</evidence>
<accession>A0A9W8ALH9</accession>
<keyword evidence="6" id="KW-1185">Reference proteome</keyword>
<dbReference type="Gene3D" id="3.40.50.12780">
    <property type="entry name" value="N-terminal domain of ligase-like"/>
    <property type="match status" value="1"/>
</dbReference>
<dbReference type="AlphaFoldDB" id="A0A9W8ALH9"/>
<dbReference type="Pfam" id="PF00550">
    <property type="entry name" value="PP-binding"/>
    <property type="match status" value="1"/>
</dbReference>
<name>A0A9W8ALH9_9FUNG</name>
<dbReference type="Proteomes" id="UP001150925">
    <property type="component" value="Unassembled WGS sequence"/>
</dbReference>
<dbReference type="GO" id="GO:0016874">
    <property type="term" value="F:ligase activity"/>
    <property type="evidence" value="ECO:0007669"/>
    <property type="project" value="UniProtKB-KW"/>
</dbReference>
<dbReference type="CDD" id="cd05930">
    <property type="entry name" value="A_NRPS"/>
    <property type="match status" value="1"/>
</dbReference>
<evidence type="ECO:0000256" key="2">
    <source>
        <dbReference type="ARBA" id="ARBA00022553"/>
    </source>
</evidence>
<feature type="domain" description="Carrier" evidence="4">
    <location>
        <begin position="633"/>
        <end position="707"/>
    </location>
</feature>
<dbReference type="GO" id="GO:0031177">
    <property type="term" value="F:phosphopantetheine binding"/>
    <property type="evidence" value="ECO:0007669"/>
    <property type="project" value="TreeGrafter"/>
</dbReference>
<dbReference type="InterPro" id="IPR020845">
    <property type="entry name" value="AMP-binding_CS"/>
</dbReference>
<dbReference type="PANTHER" id="PTHR45527">
    <property type="entry name" value="NONRIBOSOMAL PEPTIDE SYNTHETASE"/>
    <property type="match status" value="1"/>
</dbReference>
<keyword evidence="2" id="KW-0597">Phosphoprotein</keyword>
<dbReference type="Pfam" id="PF00668">
    <property type="entry name" value="Condensation"/>
    <property type="match status" value="2"/>
</dbReference>